<dbReference type="EMBL" id="BGZN01000026">
    <property type="protein sequence ID" value="GBR74002.1"/>
    <property type="molecule type" value="Genomic_DNA"/>
</dbReference>
<dbReference type="AlphaFoldDB" id="A0A388TBQ1"/>
<dbReference type="InterPro" id="IPR001387">
    <property type="entry name" value="Cro/C1-type_HTH"/>
</dbReference>
<dbReference type="CDD" id="cd00093">
    <property type="entry name" value="HTH_XRE"/>
    <property type="match status" value="1"/>
</dbReference>
<keyword evidence="4" id="KW-1185">Reference proteome</keyword>
<dbReference type="Proteomes" id="UP000269352">
    <property type="component" value="Unassembled WGS sequence"/>
</dbReference>
<gene>
    <name evidence="3" type="ORF">NO1_1246</name>
</gene>
<name>A0A388TBQ1_TERA1</name>
<dbReference type="GO" id="GO:0003700">
    <property type="term" value="F:DNA-binding transcription factor activity"/>
    <property type="evidence" value="ECO:0007669"/>
    <property type="project" value="TreeGrafter"/>
</dbReference>
<reference evidence="3 4" key="1">
    <citation type="journal article" date="2019" name="ISME J.">
        <title>Genome analyses of uncultured TG2/ZB3 bacteria in 'Margulisbacteria' specifically attached to ectosymbiotic spirochetes of protists in the termite gut.</title>
        <authorList>
            <person name="Utami Y.D."/>
            <person name="Kuwahara H."/>
            <person name="Igai K."/>
            <person name="Murakami T."/>
            <person name="Sugaya K."/>
            <person name="Morikawa T."/>
            <person name="Nagura Y."/>
            <person name="Yuki M."/>
            <person name="Deevong P."/>
            <person name="Inoue T."/>
            <person name="Kihara K."/>
            <person name="Lo N."/>
            <person name="Yamada A."/>
            <person name="Ohkuma M."/>
            <person name="Hongoh Y."/>
        </authorList>
    </citation>
    <scope>NUCLEOTIDE SEQUENCE [LARGE SCALE GENOMIC DNA]</scope>
    <source>
        <strain evidence="3">NkOx7-01</strain>
    </source>
</reference>
<proteinExistence type="predicted"/>
<dbReference type="PANTHER" id="PTHR46797">
    <property type="entry name" value="HTH-TYPE TRANSCRIPTIONAL REGULATOR"/>
    <property type="match status" value="1"/>
</dbReference>
<dbReference type="SUPFAM" id="SSF47413">
    <property type="entry name" value="lambda repressor-like DNA-binding domains"/>
    <property type="match status" value="1"/>
</dbReference>
<evidence type="ECO:0000313" key="3">
    <source>
        <dbReference type="EMBL" id="GBR74002.1"/>
    </source>
</evidence>
<dbReference type="InterPro" id="IPR010982">
    <property type="entry name" value="Lambda_DNA-bd_dom_sf"/>
</dbReference>
<dbReference type="InterPro" id="IPR050807">
    <property type="entry name" value="TransReg_Diox_bact_type"/>
</dbReference>
<evidence type="ECO:0000313" key="4">
    <source>
        <dbReference type="Proteomes" id="UP000269352"/>
    </source>
</evidence>
<dbReference type="Pfam" id="PF01381">
    <property type="entry name" value="HTH_3"/>
    <property type="match status" value="1"/>
</dbReference>
<feature type="domain" description="HTH cro/C1-type" evidence="2">
    <location>
        <begin position="23"/>
        <end position="77"/>
    </location>
</feature>
<evidence type="ECO:0000256" key="1">
    <source>
        <dbReference type="ARBA" id="ARBA00023125"/>
    </source>
</evidence>
<dbReference type="PROSITE" id="PS50943">
    <property type="entry name" value="HTH_CROC1"/>
    <property type="match status" value="1"/>
</dbReference>
<keyword evidence="1" id="KW-0238">DNA-binding</keyword>
<comment type="caution">
    <text evidence="3">The sequence shown here is derived from an EMBL/GenBank/DDBJ whole genome shotgun (WGS) entry which is preliminary data.</text>
</comment>
<accession>A0A388TBQ1</accession>
<evidence type="ECO:0000259" key="2">
    <source>
        <dbReference type="PROSITE" id="PS50943"/>
    </source>
</evidence>
<sequence>MSIAQLKTEFGLKYDSSDIGRNIVKFRKQKKITRHRLAYKACVDGTVLMRIERGENSPTLDTLLKIIDGLDISLAKFFRGFTEH</sequence>
<dbReference type="PANTHER" id="PTHR46797:SF19">
    <property type="entry name" value="BLL2473 PROTEIN"/>
    <property type="match status" value="1"/>
</dbReference>
<dbReference type="SMART" id="SM00530">
    <property type="entry name" value="HTH_XRE"/>
    <property type="match status" value="1"/>
</dbReference>
<dbReference type="GO" id="GO:0005829">
    <property type="term" value="C:cytosol"/>
    <property type="evidence" value="ECO:0007669"/>
    <property type="project" value="TreeGrafter"/>
</dbReference>
<protein>
    <submittedName>
        <fullName evidence="3">Transcriptional regulator XRE family</fullName>
    </submittedName>
</protein>
<dbReference type="GO" id="GO:0003677">
    <property type="term" value="F:DNA binding"/>
    <property type="evidence" value="ECO:0007669"/>
    <property type="project" value="UniProtKB-KW"/>
</dbReference>
<organism evidence="3 4">
    <name type="scientific">Termititenax aidoneus</name>
    <dbReference type="NCBI Taxonomy" id="2218524"/>
    <lineage>
        <taxon>Bacteria</taxon>
        <taxon>Bacillati</taxon>
        <taxon>Candidatus Margulisiibacteriota</taxon>
        <taxon>Candidatus Termititenacia</taxon>
        <taxon>Candidatus Termititenacales</taxon>
        <taxon>Candidatus Termititenacaceae</taxon>
        <taxon>Candidatus Termititenax</taxon>
    </lineage>
</organism>
<dbReference type="Gene3D" id="1.10.260.40">
    <property type="entry name" value="lambda repressor-like DNA-binding domains"/>
    <property type="match status" value="1"/>
</dbReference>